<dbReference type="EMBL" id="JBHTJG010000001">
    <property type="protein sequence ID" value="MFD0944787.1"/>
    <property type="molecule type" value="Genomic_DNA"/>
</dbReference>
<keyword evidence="1" id="KW-1133">Transmembrane helix</keyword>
<evidence type="ECO:0000313" key="3">
    <source>
        <dbReference type="Proteomes" id="UP001596977"/>
    </source>
</evidence>
<keyword evidence="3" id="KW-1185">Reference proteome</keyword>
<feature type="transmembrane region" description="Helical" evidence="1">
    <location>
        <begin position="104"/>
        <end position="126"/>
    </location>
</feature>
<dbReference type="RefSeq" id="WP_264942928.1">
    <property type="nucleotide sequence ID" value="NZ_JAPDRA010000001.1"/>
</dbReference>
<comment type="caution">
    <text evidence="2">The sequence shown here is derived from an EMBL/GenBank/DDBJ whole genome shotgun (WGS) entry which is preliminary data.</text>
</comment>
<gene>
    <name evidence="2" type="ORF">ACFQ1E_00390</name>
</gene>
<proteinExistence type="predicted"/>
<reference evidence="3" key="1">
    <citation type="journal article" date="2019" name="Int. J. Syst. Evol. Microbiol.">
        <title>The Global Catalogue of Microorganisms (GCM) 10K type strain sequencing project: providing services to taxonomists for standard genome sequencing and annotation.</title>
        <authorList>
            <consortium name="The Broad Institute Genomics Platform"/>
            <consortium name="The Broad Institute Genome Sequencing Center for Infectious Disease"/>
            <person name="Wu L."/>
            <person name="Ma J."/>
        </authorList>
    </citation>
    <scope>NUCLEOTIDE SEQUENCE [LARGE SCALE GENOMIC DNA]</scope>
    <source>
        <strain evidence="3">CCUG 62982</strain>
    </source>
</reference>
<keyword evidence="1" id="KW-0812">Transmembrane</keyword>
<keyword evidence="1" id="KW-0472">Membrane</keyword>
<sequence length="349" mass="36533">MDGQAPTGPAGFAGLLRDPRALLARAAPFAALALAWIAVRTPIAAQYPRTAALLFLWIAADSLTLPVVARARRQAGAPLWRPALAALAAAGAAGAIGLPQPIRAALWAMPVAIGAIAALVALHTGWSIARAVAVRRGGSGWTDVAAELMPRPLARLAAAELSLLRLALFRWNAAPDVPAGATAFAYHRHLAPMMSAMIALQVIEIGVTHLLLSHWSPMAALVLFGISDIALLYMIGLVKSLRLRPVLLLGDGALRVRAGILIDHGIPREAIVRVHGAVTRDVVKARDTLNAALLAWPNLIVELAAPMPAGPRRRPVRRIALRLDDAAAFLAAFPPPPADQAANSSAPTA</sequence>
<feature type="transmembrane region" description="Helical" evidence="1">
    <location>
        <begin position="218"/>
        <end position="238"/>
    </location>
</feature>
<organism evidence="2 3">
    <name type="scientific">Sphingomonas canadensis</name>
    <dbReference type="NCBI Taxonomy" id="1219257"/>
    <lineage>
        <taxon>Bacteria</taxon>
        <taxon>Pseudomonadati</taxon>
        <taxon>Pseudomonadota</taxon>
        <taxon>Alphaproteobacteria</taxon>
        <taxon>Sphingomonadales</taxon>
        <taxon>Sphingomonadaceae</taxon>
        <taxon>Sphingomonas</taxon>
    </lineage>
</organism>
<feature type="transmembrane region" description="Helical" evidence="1">
    <location>
        <begin position="51"/>
        <end position="68"/>
    </location>
</feature>
<name>A0ABW3H0W8_9SPHN</name>
<feature type="transmembrane region" description="Helical" evidence="1">
    <location>
        <begin position="80"/>
        <end position="98"/>
    </location>
</feature>
<accession>A0ABW3H0W8</accession>
<protein>
    <submittedName>
        <fullName evidence="2">Uncharacterized protein</fullName>
    </submittedName>
</protein>
<dbReference type="Proteomes" id="UP001596977">
    <property type="component" value="Unassembled WGS sequence"/>
</dbReference>
<evidence type="ECO:0000256" key="1">
    <source>
        <dbReference type="SAM" id="Phobius"/>
    </source>
</evidence>
<evidence type="ECO:0000313" key="2">
    <source>
        <dbReference type="EMBL" id="MFD0944787.1"/>
    </source>
</evidence>
<feature type="transmembrane region" description="Helical" evidence="1">
    <location>
        <begin position="22"/>
        <end position="39"/>
    </location>
</feature>
<feature type="transmembrane region" description="Helical" evidence="1">
    <location>
        <begin position="190"/>
        <end position="212"/>
    </location>
</feature>